<evidence type="ECO:0000256" key="4">
    <source>
        <dbReference type="PIRNR" id="PIRNR016020"/>
    </source>
</evidence>
<dbReference type="InterPro" id="IPR011013">
    <property type="entry name" value="Gal_mutarotase_sf_dom"/>
</dbReference>
<dbReference type="Pfam" id="PF01263">
    <property type="entry name" value="Aldose_epim"/>
    <property type="match status" value="1"/>
</dbReference>
<feature type="active site" evidence="5">
    <location>
        <position position="155"/>
    </location>
</feature>
<feature type="active site" evidence="5">
    <location>
        <position position="255"/>
    </location>
</feature>
<dbReference type="InterPro" id="IPR014718">
    <property type="entry name" value="GH-type_carb-bd"/>
</dbReference>
<dbReference type="PANTHER" id="PTHR11122">
    <property type="entry name" value="APOSPORY-ASSOCIATED PROTEIN C-RELATED"/>
    <property type="match status" value="1"/>
</dbReference>
<dbReference type="AlphaFoldDB" id="A0A3A1YGW6"/>
<evidence type="ECO:0000313" key="6">
    <source>
        <dbReference type="EMBL" id="RIY35464.1"/>
    </source>
</evidence>
<evidence type="ECO:0000313" key="7">
    <source>
        <dbReference type="Proteomes" id="UP000265964"/>
    </source>
</evidence>
<accession>A0A3A1YGW6</accession>
<protein>
    <recommendedName>
        <fullName evidence="4">Putative glucose-6-phosphate 1-epimerase</fullName>
        <ecNumber evidence="4">5.1.3.15</ecNumber>
    </recommendedName>
</protein>
<evidence type="ECO:0000256" key="2">
    <source>
        <dbReference type="ARBA" id="ARBA00005866"/>
    </source>
</evidence>
<keyword evidence="3 4" id="KW-0413">Isomerase</keyword>
<organism evidence="6 7">
    <name type="scientific">Psittacicella gerlachiana</name>
    <dbReference type="NCBI Taxonomy" id="2028574"/>
    <lineage>
        <taxon>Bacteria</taxon>
        <taxon>Pseudomonadati</taxon>
        <taxon>Pseudomonadota</taxon>
        <taxon>Gammaproteobacteria</taxon>
        <taxon>Pasteurellales</taxon>
        <taxon>Psittacicellaceae</taxon>
        <taxon>Psittacicella</taxon>
    </lineage>
</organism>
<dbReference type="EMBL" id="NRJF01000088">
    <property type="protein sequence ID" value="RIY35464.1"/>
    <property type="molecule type" value="Genomic_DNA"/>
</dbReference>
<evidence type="ECO:0000256" key="1">
    <source>
        <dbReference type="ARBA" id="ARBA00001096"/>
    </source>
</evidence>
<dbReference type="GO" id="GO:0005975">
    <property type="term" value="P:carbohydrate metabolic process"/>
    <property type="evidence" value="ECO:0007669"/>
    <property type="project" value="InterPro"/>
</dbReference>
<sequence>MRVYMLELNSQTLRKNLAAYLELHAVNELEFLLIQHPLVKAIISLQGAQLLSWQAQGKEVLWLSDIEPFVQGKAIRGGIPLSYPWFNKNGTPSHGYARINPWQLESYQMDEQQVELSLVLNYAQELKARVVFTFSEKLKLEFYQLAQEQAQVALHSYYRLGSLAQAQVLNLPPQALDHLQDKQISVDSPLQITQAFDAEFKLTPFTQEQIIVDPSLQRKLKIKHDRASEVVVWNPGQATPQDMRASEHQHMLCLETARLSELLKQGESFAVEIESSHFA</sequence>
<dbReference type="InterPro" id="IPR008183">
    <property type="entry name" value="Aldose_1/G6P_1-epimerase"/>
</dbReference>
<comment type="catalytic activity">
    <reaction evidence="1">
        <text>alpha-D-glucose 6-phosphate = beta-D-glucose 6-phosphate</text>
        <dbReference type="Rhea" id="RHEA:16249"/>
        <dbReference type="ChEBI" id="CHEBI:58225"/>
        <dbReference type="ChEBI" id="CHEBI:58247"/>
        <dbReference type="EC" id="5.1.3.15"/>
    </reaction>
</comment>
<comment type="similarity">
    <text evidence="2 4">Belongs to the glucose-6-phosphate 1-epimerase family.</text>
</comment>
<dbReference type="SUPFAM" id="SSF74650">
    <property type="entry name" value="Galactose mutarotase-like"/>
    <property type="match status" value="1"/>
</dbReference>
<dbReference type="EC" id="5.1.3.15" evidence="4"/>
<dbReference type="PANTHER" id="PTHR11122:SF13">
    <property type="entry name" value="GLUCOSE-6-PHOSPHATE 1-EPIMERASE"/>
    <property type="match status" value="1"/>
</dbReference>
<dbReference type="GO" id="GO:0030246">
    <property type="term" value="F:carbohydrate binding"/>
    <property type="evidence" value="ECO:0007669"/>
    <property type="project" value="UniProtKB-UniRule"/>
</dbReference>
<keyword evidence="7" id="KW-1185">Reference proteome</keyword>
<dbReference type="OrthoDB" id="9790727at2"/>
<dbReference type="GO" id="GO:0047938">
    <property type="term" value="F:glucose-6-phosphate 1-epimerase activity"/>
    <property type="evidence" value="ECO:0007669"/>
    <property type="project" value="UniProtKB-UniRule"/>
</dbReference>
<dbReference type="Gene3D" id="2.70.98.10">
    <property type="match status" value="1"/>
</dbReference>
<proteinExistence type="inferred from homology"/>
<gene>
    <name evidence="6" type="ORF">CKF59_03640</name>
</gene>
<dbReference type="PIRSF" id="PIRSF016020">
    <property type="entry name" value="PHexose_mutarotase"/>
    <property type="match status" value="1"/>
</dbReference>
<name>A0A3A1YGW6_9GAMM</name>
<reference evidence="6 7" key="1">
    <citation type="submission" date="2017-08" db="EMBL/GenBank/DDBJ databases">
        <title>Reclassification of Bisgaard taxon 37 and 44.</title>
        <authorList>
            <person name="Christensen H."/>
        </authorList>
    </citation>
    <scope>NUCLEOTIDE SEQUENCE [LARGE SCALE GENOMIC DNA]</scope>
    <source>
        <strain evidence="6 7">EEAB3T1</strain>
    </source>
</reference>
<evidence type="ECO:0000256" key="3">
    <source>
        <dbReference type="ARBA" id="ARBA00023235"/>
    </source>
</evidence>
<dbReference type="InterPro" id="IPR025532">
    <property type="entry name" value="G6P_1-epimerase"/>
</dbReference>
<comment type="caution">
    <text evidence="6">The sequence shown here is derived from an EMBL/GenBank/DDBJ whole genome shotgun (WGS) entry which is preliminary data.</text>
</comment>
<dbReference type="RefSeq" id="WP_119534624.1">
    <property type="nucleotide sequence ID" value="NZ_NRJF01000088.1"/>
</dbReference>
<evidence type="ECO:0000256" key="5">
    <source>
        <dbReference type="PIRSR" id="PIRSR016020-1"/>
    </source>
</evidence>
<dbReference type="Proteomes" id="UP000265964">
    <property type="component" value="Unassembled WGS sequence"/>
</dbReference>